<evidence type="ECO:0000256" key="2">
    <source>
        <dbReference type="ARBA" id="ARBA00022448"/>
    </source>
</evidence>
<dbReference type="SMART" id="SM00382">
    <property type="entry name" value="AAA"/>
    <property type="match status" value="1"/>
</dbReference>
<dbReference type="PANTHER" id="PTHR42711">
    <property type="entry name" value="ABC TRANSPORTER ATP-BINDING PROTEIN"/>
    <property type="match status" value="1"/>
</dbReference>
<keyword evidence="3" id="KW-0536">Nodulation</keyword>
<reference evidence="8 9" key="1">
    <citation type="submission" date="2017-06" db="EMBL/GenBank/DDBJ databases">
        <authorList>
            <person name="Kim H.J."/>
            <person name="Triplett B.A."/>
        </authorList>
    </citation>
    <scope>NUCLEOTIDE SEQUENCE [LARGE SCALE GENOMIC DNA]</scope>
    <source>
        <strain evidence="8 9">B29T1</strain>
    </source>
</reference>
<dbReference type="InterPro" id="IPR050763">
    <property type="entry name" value="ABC_transporter_ATP-binding"/>
</dbReference>
<dbReference type="AlphaFoldDB" id="A0A212QUF8"/>
<dbReference type="EMBL" id="FYEH01000003">
    <property type="protein sequence ID" value="SNB63184.1"/>
    <property type="molecule type" value="Genomic_DNA"/>
</dbReference>
<sequence>MEGRHAANSGEAAMPGLTSADGPAPALEDRRVCKASSSAPVLAIENVSFAYSRERLALDRASFTVPPGRFTALLGPNGAGKTTLMSLVTRLFTARSGRILVSGRDLSKDPRAALAAMGVVFQRPTVDPDLTVEQNLFYAARLYGLRPAAARARVSWALSRLNVTDRSRSPVRSLSGGLRRRVELARALVHDPVLLILDEPTVGLDIDSRRDIVLHVHDLCARENLAVLWTTHLIDEILPMDRVVVIDRGNVKAEGDVETVVANAGAADLADAYRRLTGKSEPTSLLRAKV</sequence>
<proteinExistence type="inferred from homology"/>
<evidence type="ECO:0000313" key="9">
    <source>
        <dbReference type="Proteomes" id="UP000197065"/>
    </source>
</evidence>
<dbReference type="GO" id="GO:0016887">
    <property type="term" value="F:ATP hydrolysis activity"/>
    <property type="evidence" value="ECO:0007669"/>
    <property type="project" value="InterPro"/>
</dbReference>
<feature type="region of interest" description="Disordered" evidence="6">
    <location>
        <begin position="1"/>
        <end position="25"/>
    </location>
</feature>
<dbReference type="PROSITE" id="PS50893">
    <property type="entry name" value="ABC_TRANSPORTER_2"/>
    <property type="match status" value="1"/>
</dbReference>
<feature type="domain" description="ABC transporter" evidence="7">
    <location>
        <begin position="42"/>
        <end position="273"/>
    </location>
</feature>
<organism evidence="8 9">
    <name type="scientific">Arboricoccus pini</name>
    <dbReference type="NCBI Taxonomy" id="1963835"/>
    <lineage>
        <taxon>Bacteria</taxon>
        <taxon>Pseudomonadati</taxon>
        <taxon>Pseudomonadota</taxon>
        <taxon>Alphaproteobacteria</taxon>
        <taxon>Geminicoccales</taxon>
        <taxon>Geminicoccaceae</taxon>
        <taxon>Arboricoccus</taxon>
    </lineage>
</organism>
<evidence type="ECO:0000256" key="6">
    <source>
        <dbReference type="SAM" id="MobiDB-lite"/>
    </source>
</evidence>
<keyword evidence="9" id="KW-1185">Reference proteome</keyword>
<gene>
    <name evidence="8" type="ORF">SAMN07250955_103280</name>
</gene>
<evidence type="ECO:0000256" key="3">
    <source>
        <dbReference type="ARBA" id="ARBA00022458"/>
    </source>
</evidence>
<dbReference type="SUPFAM" id="SSF52540">
    <property type="entry name" value="P-loop containing nucleoside triphosphate hydrolases"/>
    <property type="match status" value="1"/>
</dbReference>
<dbReference type="Gene3D" id="3.40.50.300">
    <property type="entry name" value="P-loop containing nucleotide triphosphate hydrolases"/>
    <property type="match status" value="1"/>
</dbReference>
<evidence type="ECO:0000313" key="8">
    <source>
        <dbReference type="EMBL" id="SNB63184.1"/>
    </source>
</evidence>
<dbReference type="InterPro" id="IPR022467">
    <property type="entry name" value="ABC_transprt_ATP-bd_su_PQQ"/>
</dbReference>
<keyword evidence="4" id="KW-0547">Nucleotide-binding</keyword>
<evidence type="ECO:0000256" key="5">
    <source>
        <dbReference type="ARBA" id="ARBA00022840"/>
    </source>
</evidence>
<evidence type="ECO:0000259" key="7">
    <source>
        <dbReference type="PROSITE" id="PS50893"/>
    </source>
</evidence>
<dbReference type="InterPro" id="IPR003593">
    <property type="entry name" value="AAA+_ATPase"/>
</dbReference>
<dbReference type="InterPro" id="IPR027417">
    <property type="entry name" value="P-loop_NTPase"/>
</dbReference>
<dbReference type="InterPro" id="IPR003439">
    <property type="entry name" value="ABC_transporter-like_ATP-bd"/>
</dbReference>
<protein>
    <submittedName>
        <fullName evidence="8">ABC-2 type transport system ATP-binding protein</fullName>
    </submittedName>
</protein>
<dbReference type="GO" id="GO:0005524">
    <property type="term" value="F:ATP binding"/>
    <property type="evidence" value="ECO:0007669"/>
    <property type="project" value="UniProtKB-KW"/>
</dbReference>
<dbReference type="NCBIfam" id="TIGR03864">
    <property type="entry name" value="PQQ_ABC_ATP"/>
    <property type="match status" value="1"/>
</dbReference>
<dbReference type="RefSeq" id="WP_243389759.1">
    <property type="nucleotide sequence ID" value="NZ_FYEH01000003.1"/>
</dbReference>
<evidence type="ECO:0000256" key="4">
    <source>
        <dbReference type="ARBA" id="ARBA00022741"/>
    </source>
</evidence>
<accession>A0A212QUF8</accession>
<keyword evidence="5 8" id="KW-0067">ATP-binding</keyword>
<keyword evidence="2" id="KW-0813">Transport</keyword>
<dbReference type="Pfam" id="PF00005">
    <property type="entry name" value="ABC_tran"/>
    <property type="match status" value="1"/>
</dbReference>
<dbReference type="Proteomes" id="UP000197065">
    <property type="component" value="Unassembled WGS sequence"/>
</dbReference>
<name>A0A212QUF8_9PROT</name>
<dbReference type="PANTHER" id="PTHR42711:SF5">
    <property type="entry name" value="ABC TRANSPORTER ATP-BINDING PROTEIN NATA"/>
    <property type="match status" value="1"/>
</dbReference>
<comment type="similarity">
    <text evidence="1">Belongs to the ABC transporter superfamily.</text>
</comment>
<evidence type="ECO:0000256" key="1">
    <source>
        <dbReference type="ARBA" id="ARBA00005417"/>
    </source>
</evidence>